<dbReference type="AlphaFoldDB" id="F5YRK0"/>
<accession>F5YRK0</accession>
<evidence type="ECO:0000259" key="2">
    <source>
        <dbReference type="Pfam" id="PF02470"/>
    </source>
</evidence>
<feature type="region of interest" description="Disordered" evidence="1">
    <location>
        <begin position="113"/>
        <end position="138"/>
    </location>
</feature>
<dbReference type="EMBL" id="CP002329">
    <property type="protein sequence ID" value="AEF37791.1"/>
    <property type="molecule type" value="Genomic_DNA"/>
</dbReference>
<dbReference type="PANTHER" id="PTHR33371:SF4">
    <property type="entry name" value="INTERMEMBRANE PHOSPHOLIPID TRANSPORT SYSTEM BINDING PROTEIN MLAD"/>
    <property type="match status" value="1"/>
</dbReference>
<dbReference type="eggNOG" id="COG1463">
    <property type="taxonomic scope" value="Bacteria"/>
</dbReference>
<dbReference type="InterPro" id="IPR052336">
    <property type="entry name" value="MlaD_Phospholipid_Transporter"/>
</dbReference>
<evidence type="ECO:0000313" key="4">
    <source>
        <dbReference type="Proteomes" id="UP000009224"/>
    </source>
</evidence>
<sequence>MAAVLSGLVLPLSSCAETNILSVDSLPVPGTNATGGYEIVLEFANVLNLPDRAKVVMDGTRVGSVRDIALEASGVAVALRIDDGVVVPSDIHAVLQQATVLGDTYVALERNTDAASSGHQLRPGERVPQSQTTSPPQLEDTMASMANFVGSGSIQRAQDTVIKINRITPPRPEIRAMAARVATDLDDLSDNIDDVDLWLDGFAKSAALMAENTSNFETWFTPLGVKSFAHVFVLTHFMAPLMPTIGSIYYNGYWLVPTLASAVAAVSAMQKGKWVFEEEVHKWERLVNDQILPNEKYPAINITSVVDTDGRDLTNNLQDVLRMIGATQ</sequence>
<dbReference type="PANTHER" id="PTHR33371">
    <property type="entry name" value="INTERMEMBRANE PHOSPHOLIPID TRANSPORT SYSTEM BINDING PROTEIN MLAD-RELATED"/>
    <property type="match status" value="1"/>
</dbReference>
<reference evidence="3 4" key="1">
    <citation type="journal article" date="2011" name="J. Bacteriol.">
        <title>Complete genome sequence of a novel clinical isolate, the nontuberculous Mycobacterium strain JDM601.</title>
        <authorList>
            <person name="Zhang Z.Y."/>
            <person name="Sun Z.Q."/>
            <person name="Wang Z.L."/>
            <person name="Wen Z.L."/>
            <person name="Sun Q.W."/>
            <person name="Zhu Z.Q."/>
            <person name="Song Y.Z."/>
            <person name="Zhao J.W."/>
            <person name="Wang H.H."/>
            <person name="Zhang S.L."/>
            <person name="Guo X.K."/>
        </authorList>
    </citation>
    <scope>NUCLEOTIDE SEQUENCE [LARGE SCALE GENOMIC DNA]</scope>
    <source>
        <strain evidence="3 4">JDM601</strain>
    </source>
</reference>
<dbReference type="KEGG" id="mjd:JDM601_3791"/>
<name>F5YRK0_MYCSD</name>
<protein>
    <recommendedName>
        <fullName evidence="2">Mce/MlaD domain-containing protein</fullName>
    </recommendedName>
</protein>
<feature type="domain" description="Mce/MlaD" evidence="2">
    <location>
        <begin position="36"/>
        <end position="109"/>
    </location>
</feature>
<proteinExistence type="predicted"/>
<dbReference type="InterPro" id="IPR003399">
    <property type="entry name" value="Mce/MlaD"/>
</dbReference>
<dbReference type="RefSeq" id="WP_013830714.1">
    <property type="nucleotide sequence ID" value="NC_015576.1"/>
</dbReference>
<gene>
    <name evidence="3" type="ordered locus">JDM601_3791</name>
</gene>
<dbReference type="STRING" id="875328.JDM601_3791"/>
<organism evidence="3 4">
    <name type="scientific">Mycolicibacter sinensis (strain JDM601)</name>
    <name type="common">Mycobacterium sinense</name>
    <dbReference type="NCBI Taxonomy" id="875328"/>
    <lineage>
        <taxon>Bacteria</taxon>
        <taxon>Bacillati</taxon>
        <taxon>Actinomycetota</taxon>
        <taxon>Actinomycetes</taxon>
        <taxon>Mycobacteriales</taxon>
        <taxon>Mycobacteriaceae</taxon>
        <taxon>Mycolicibacter</taxon>
    </lineage>
</organism>
<dbReference type="Proteomes" id="UP000009224">
    <property type="component" value="Chromosome"/>
</dbReference>
<evidence type="ECO:0000313" key="3">
    <source>
        <dbReference type="EMBL" id="AEF37791.1"/>
    </source>
</evidence>
<evidence type="ECO:0000256" key="1">
    <source>
        <dbReference type="SAM" id="MobiDB-lite"/>
    </source>
</evidence>
<keyword evidence="4" id="KW-1185">Reference proteome</keyword>
<dbReference type="Pfam" id="PF02470">
    <property type="entry name" value="MlaD"/>
    <property type="match status" value="1"/>
</dbReference>
<dbReference type="HOGENOM" id="CLU_045966_3_0_11"/>